<dbReference type="Gene3D" id="1.10.150.240">
    <property type="entry name" value="Putative phosphatase, domain 2"/>
    <property type="match status" value="1"/>
</dbReference>
<dbReference type="GO" id="GO:0008801">
    <property type="term" value="F:beta-phosphoglucomutase activity"/>
    <property type="evidence" value="ECO:0007669"/>
    <property type="project" value="UniProtKB-EC"/>
</dbReference>
<evidence type="ECO:0000256" key="1">
    <source>
        <dbReference type="ARBA" id="ARBA00001946"/>
    </source>
</evidence>
<dbReference type="InterPro" id="IPR051600">
    <property type="entry name" value="Beta-PGM-like"/>
</dbReference>
<dbReference type="SFLD" id="SFLDG01135">
    <property type="entry name" value="C1.5.6:_HAD__Beta-PGM__Phospha"/>
    <property type="match status" value="1"/>
</dbReference>
<dbReference type="AlphaFoldDB" id="A0A3S1BAI8"/>
<keyword evidence="6" id="KW-0413">Isomerase</keyword>
<dbReference type="EC" id="5.4.2.6" evidence="9"/>
<keyword evidence="3" id="KW-0597">Phosphoprotein</keyword>
<comment type="caution">
    <text evidence="11">The sequence shown here is derived from an EMBL/GenBank/DDBJ whole genome shotgun (WGS) entry which is preliminary data.</text>
</comment>
<dbReference type="CDD" id="cd16423">
    <property type="entry name" value="HAD_BPGM-like"/>
    <property type="match status" value="1"/>
</dbReference>
<dbReference type="SFLD" id="SFLDG01129">
    <property type="entry name" value="C1.5:_HAD__Beta-PGM__Phosphata"/>
    <property type="match status" value="1"/>
</dbReference>
<keyword evidence="5" id="KW-0460">Magnesium</keyword>
<dbReference type="InterPro" id="IPR023198">
    <property type="entry name" value="PGP-like_dom2"/>
</dbReference>
<dbReference type="SUPFAM" id="SSF56784">
    <property type="entry name" value="HAD-like"/>
    <property type="match status" value="1"/>
</dbReference>
<comment type="similarity">
    <text evidence="2">Belongs to the HAD-like hydrolase superfamily. CbbY/CbbZ/Gph/YieH family.</text>
</comment>
<evidence type="ECO:0000256" key="2">
    <source>
        <dbReference type="ARBA" id="ARBA00006171"/>
    </source>
</evidence>
<dbReference type="NCBIfam" id="TIGR02009">
    <property type="entry name" value="PGMB-YQAB-SF"/>
    <property type="match status" value="1"/>
</dbReference>
<name>A0A3S1BAI8_9BACL</name>
<keyword evidence="7" id="KW-0119">Carbohydrate metabolism</keyword>
<dbReference type="RefSeq" id="WP_127197418.1">
    <property type="nucleotide sequence ID" value="NZ_RZNX01000001.1"/>
</dbReference>
<evidence type="ECO:0000256" key="3">
    <source>
        <dbReference type="ARBA" id="ARBA00022553"/>
    </source>
</evidence>
<evidence type="ECO:0000256" key="7">
    <source>
        <dbReference type="ARBA" id="ARBA00023277"/>
    </source>
</evidence>
<dbReference type="EMBL" id="RZNX01000001">
    <property type="protein sequence ID" value="RUT35718.1"/>
    <property type="molecule type" value="Genomic_DNA"/>
</dbReference>
<dbReference type="InterPro" id="IPR006439">
    <property type="entry name" value="HAD-SF_hydro_IA"/>
</dbReference>
<gene>
    <name evidence="11" type="ORF">EJP77_01480</name>
</gene>
<protein>
    <recommendedName>
        <fullName evidence="10">Beta-phosphoglucomutase</fullName>
        <ecNumber evidence="9">5.4.2.6</ecNumber>
    </recommendedName>
</protein>
<comment type="catalytic activity">
    <reaction evidence="8">
        <text>beta-D-glucose 1-phosphate = beta-D-glucose 6-phosphate</text>
        <dbReference type="Rhea" id="RHEA:20113"/>
        <dbReference type="ChEBI" id="CHEBI:57684"/>
        <dbReference type="ChEBI" id="CHEBI:58247"/>
        <dbReference type="EC" id="5.4.2.6"/>
    </reaction>
</comment>
<dbReference type="GO" id="GO:0046872">
    <property type="term" value="F:metal ion binding"/>
    <property type="evidence" value="ECO:0007669"/>
    <property type="project" value="UniProtKB-KW"/>
</dbReference>
<dbReference type="SFLD" id="SFLDS00003">
    <property type="entry name" value="Haloacid_Dehalogenase"/>
    <property type="match status" value="1"/>
</dbReference>
<dbReference type="Pfam" id="PF00702">
    <property type="entry name" value="Hydrolase"/>
    <property type="match status" value="1"/>
</dbReference>
<dbReference type="Gene3D" id="3.40.50.1000">
    <property type="entry name" value="HAD superfamily/HAD-like"/>
    <property type="match status" value="1"/>
</dbReference>
<dbReference type="InterPro" id="IPR010976">
    <property type="entry name" value="B-phosphoglucomutase_hydrolase"/>
</dbReference>
<evidence type="ECO:0000256" key="9">
    <source>
        <dbReference type="ARBA" id="ARBA00044968"/>
    </source>
</evidence>
<organism evidence="11 12">
    <name type="scientific">Paenibacillus zeisoli</name>
    <dbReference type="NCBI Taxonomy" id="2496267"/>
    <lineage>
        <taxon>Bacteria</taxon>
        <taxon>Bacillati</taxon>
        <taxon>Bacillota</taxon>
        <taxon>Bacilli</taxon>
        <taxon>Bacillales</taxon>
        <taxon>Paenibacillaceae</taxon>
        <taxon>Paenibacillus</taxon>
    </lineage>
</organism>
<evidence type="ECO:0000256" key="6">
    <source>
        <dbReference type="ARBA" id="ARBA00023235"/>
    </source>
</evidence>
<evidence type="ECO:0000256" key="5">
    <source>
        <dbReference type="ARBA" id="ARBA00022842"/>
    </source>
</evidence>
<dbReference type="Proteomes" id="UP000272464">
    <property type="component" value="Unassembled WGS sequence"/>
</dbReference>
<dbReference type="PRINTS" id="PR00413">
    <property type="entry name" value="HADHALOGNASE"/>
</dbReference>
<evidence type="ECO:0000313" key="11">
    <source>
        <dbReference type="EMBL" id="RUT35718.1"/>
    </source>
</evidence>
<proteinExistence type="inferred from homology"/>
<comment type="cofactor">
    <cofactor evidence="1">
        <name>Mg(2+)</name>
        <dbReference type="ChEBI" id="CHEBI:18420"/>
    </cofactor>
</comment>
<dbReference type="InterPro" id="IPR023214">
    <property type="entry name" value="HAD_sf"/>
</dbReference>
<dbReference type="InterPro" id="IPR036412">
    <property type="entry name" value="HAD-like_sf"/>
</dbReference>
<accession>A0A3S1BAI8</accession>
<evidence type="ECO:0000256" key="8">
    <source>
        <dbReference type="ARBA" id="ARBA00044926"/>
    </source>
</evidence>
<dbReference type="NCBIfam" id="TIGR01509">
    <property type="entry name" value="HAD-SF-IA-v3"/>
    <property type="match status" value="1"/>
</dbReference>
<dbReference type="OrthoDB" id="9797743at2"/>
<sequence length="250" mass="27880">MMLPDDQTWKKDSIEAVIFDMDGVLVDSEPIYFDIERASFAHFGAYPDEAEHHGYVGVTLETMWQRVLDKHQLEFTLEQVLTYHKDNVMTIMRNHSELKPMPHLESWLDWLADKQVPVAVASSSPKVLIELIMDKTGLGRYFNVRVSGEEVANGKPSPDIFLHAANLLGVNPSKCLVIEDSRNGVKAANSAGMRCIGYNNPGSGSQNLSLADLQISGYEQLWALRNMLPFCLESSHQKESGDLVSSPSSL</sequence>
<evidence type="ECO:0000256" key="4">
    <source>
        <dbReference type="ARBA" id="ARBA00022723"/>
    </source>
</evidence>
<evidence type="ECO:0000313" key="12">
    <source>
        <dbReference type="Proteomes" id="UP000272464"/>
    </source>
</evidence>
<dbReference type="PANTHER" id="PTHR46193:SF18">
    <property type="entry name" value="HEXITOL PHOSPHATASE B"/>
    <property type="match status" value="1"/>
</dbReference>
<dbReference type="PANTHER" id="PTHR46193">
    <property type="entry name" value="6-PHOSPHOGLUCONATE PHOSPHATASE"/>
    <property type="match status" value="1"/>
</dbReference>
<evidence type="ECO:0000256" key="10">
    <source>
        <dbReference type="ARBA" id="ARBA00044991"/>
    </source>
</evidence>
<reference evidence="11 12" key="1">
    <citation type="submission" date="2018-12" db="EMBL/GenBank/DDBJ databases">
        <authorList>
            <person name="Sun L."/>
            <person name="Chen Z."/>
        </authorList>
    </citation>
    <scope>NUCLEOTIDE SEQUENCE [LARGE SCALE GENOMIC DNA]</scope>
    <source>
        <strain evidence="11 12">3-5-3</strain>
    </source>
</reference>
<keyword evidence="4" id="KW-0479">Metal-binding</keyword>
<keyword evidence="12" id="KW-1185">Reference proteome</keyword>